<dbReference type="EMBL" id="SDWY01000001">
    <property type="protein sequence ID" value="MDN6899821.1"/>
    <property type="molecule type" value="Genomic_DNA"/>
</dbReference>
<accession>A0AAJ1R8R1</accession>
<dbReference type="Proteomes" id="UP001167919">
    <property type="component" value="Unassembled WGS sequence"/>
</dbReference>
<dbReference type="PANTHER" id="PTHR37806">
    <property type="entry name" value="LMO0724 PROTEIN"/>
    <property type="match status" value="1"/>
</dbReference>
<dbReference type="AlphaFoldDB" id="A0AAJ1R8R1"/>
<protein>
    <recommendedName>
        <fullName evidence="1">Peptidase C39-like domain-containing protein</fullName>
    </recommendedName>
</protein>
<dbReference type="InterPro" id="IPR039564">
    <property type="entry name" value="Peptidase_C39-like"/>
</dbReference>
<dbReference type="PANTHER" id="PTHR37806:SF1">
    <property type="entry name" value="PEPTIDASE C39-LIKE DOMAIN-CONTAINING PROTEIN"/>
    <property type="match status" value="1"/>
</dbReference>
<sequence length="193" mass="21658">MKSNWKQTKVPDETYVLLGVENIDQNAFGAINGCEAASLLEGLHFVDKAKEFDYPSFLKTMPIDPDGNPNQAFGGSAFFDTPGKLEAIFIKPLIEWGSHFGHLSNLSGLKLAALSDIIRTGKPILVYVSIGFRPYSKEKFSFGEELTNNHAVILDGFSEHFVHLSDPIDGRYWLKKNKFEEIYKVRKWAVAIS</sequence>
<gene>
    <name evidence="2" type="ORF">EVC35_02225</name>
</gene>
<reference evidence="2" key="1">
    <citation type="submission" date="2019-01" db="EMBL/GenBank/DDBJ databases">
        <title>Oenococcus sicerae UCMA17102.</title>
        <authorList>
            <person name="Cousin F.J."/>
            <person name="Le Guellec R."/>
            <person name="Cretenet M."/>
        </authorList>
    </citation>
    <scope>NUCLEOTIDE SEQUENCE</scope>
    <source>
        <strain evidence="2">UCMA17102</strain>
    </source>
</reference>
<evidence type="ECO:0000259" key="1">
    <source>
        <dbReference type="Pfam" id="PF13529"/>
    </source>
</evidence>
<dbReference type="Pfam" id="PF13529">
    <property type="entry name" value="Peptidase_C39_2"/>
    <property type="match status" value="1"/>
</dbReference>
<evidence type="ECO:0000313" key="2">
    <source>
        <dbReference type="EMBL" id="MDN6899821.1"/>
    </source>
</evidence>
<comment type="caution">
    <text evidence="2">The sequence shown here is derived from an EMBL/GenBank/DDBJ whole genome shotgun (WGS) entry which is preliminary data.</text>
</comment>
<organism evidence="2 3">
    <name type="scientific">Oenococcus sicerae</name>
    <dbReference type="NCBI Taxonomy" id="2203724"/>
    <lineage>
        <taxon>Bacteria</taxon>
        <taxon>Bacillati</taxon>
        <taxon>Bacillota</taxon>
        <taxon>Bacilli</taxon>
        <taxon>Lactobacillales</taxon>
        <taxon>Lactobacillaceae</taxon>
        <taxon>Oenococcus</taxon>
    </lineage>
</organism>
<feature type="domain" description="Peptidase C39-like" evidence="1">
    <location>
        <begin position="19"/>
        <end position="167"/>
    </location>
</feature>
<dbReference type="Gene3D" id="3.90.70.10">
    <property type="entry name" value="Cysteine proteinases"/>
    <property type="match status" value="1"/>
</dbReference>
<evidence type="ECO:0000313" key="3">
    <source>
        <dbReference type="Proteomes" id="UP001167919"/>
    </source>
</evidence>
<dbReference type="RefSeq" id="WP_301710984.1">
    <property type="nucleotide sequence ID" value="NZ_SDWY01000001.1"/>
</dbReference>
<name>A0AAJ1R8R1_9LACO</name>
<proteinExistence type="predicted"/>